<dbReference type="InterPro" id="IPR013325">
    <property type="entry name" value="RNA_pol_sigma_r2"/>
</dbReference>
<protein>
    <submittedName>
        <fullName evidence="8">Sigma-70 family RNA polymerase sigma factor</fullName>
    </submittedName>
</protein>
<evidence type="ECO:0000256" key="5">
    <source>
        <dbReference type="ARBA" id="ARBA00023163"/>
    </source>
</evidence>
<feature type="domain" description="RNA polymerase sigma-70 region 4" evidence="7">
    <location>
        <begin position="133"/>
        <end position="178"/>
    </location>
</feature>
<dbReference type="InterPro" id="IPR014284">
    <property type="entry name" value="RNA_pol_sigma-70_dom"/>
</dbReference>
<dbReference type="EMBL" id="JASKHM010000002">
    <property type="protein sequence ID" value="MEQ4481734.1"/>
    <property type="molecule type" value="Genomic_DNA"/>
</dbReference>
<evidence type="ECO:0000256" key="4">
    <source>
        <dbReference type="ARBA" id="ARBA00023125"/>
    </source>
</evidence>
<dbReference type="InterPro" id="IPR036388">
    <property type="entry name" value="WH-like_DNA-bd_sf"/>
</dbReference>
<dbReference type="PANTHER" id="PTHR43133">
    <property type="entry name" value="RNA POLYMERASE ECF-TYPE SIGMA FACTO"/>
    <property type="match status" value="1"/>
</dbReference>
<dbReference type="RefSeq" id="WP_232183502.1">
    <property type="nucleotide sequence ID" value="NZ_JAIOAP010000002.1"/>
</dbReference>
<dbReference type="SUPFAM" id="SSF88659">
    <property type="entry name" value="Sigma3 and sigma4 domains of RNA polymerase sigma factors"/>
    <property type="match status" value="1"/>
</dbReference>
<dbReference type="Gene3D" id="1.10.1740.10">
    <property type="match status" value="1"/>
</dbReference>
<proteinExistence type="inferred from homology"/>
<dbReference type="CDD" id="cd06171">
    <property type="entry name" value="Sigma70_r4"/>
    <property type="match status" value="1"/>
</dbReference>
<dbReference type="InterPro" id="IPR007630">
    <property type="entry name" value="RNA_pol_sigma70_r4"/>
</dbReference>
<evidence type="ECO:0000259" key="7">
    <source>
        <dbReference type="Pfam" id="PF04545"/>
    </source>
</evidence>
<sequence>MPNHSDGELMRQLREGRRDALAELYDRHVRLVYSFAVRVAGSESLAREIVQLVFTRLWATKAEYDSSKGAYTSWLITMTRHISIDVLRRERRHQAMVPIDDINESYGSLNSDNPESVFIRSDQQSVIATASRRLSQPQRRVIELLYWKGYTLNEIAEMGGEPVGTVKSRLHQALKTLRRHLQGLREES</sequence>
<dbReference type="NCBIfam" id="TIGR02937">
    <property type="entry name" value="sigma70-ECF"/>
    <property type="match status" value="1"/>
</dbReference>
<dbReference type="Proteomes" id="UP001493487">
    <property type="component" value="Unassembled WGS sequence"/>
</dbReference>
<evidence type="ECO:0000256" key="1">
    <source>
        <dbReference type="ARBA" id="ARBA00010641"/>
    </source>
</evidence>
<keyword evidence="4" id="KW-0238">DNA-binding</keyword>
<gene>
    <name evidence="8" type="ORF">QJS35_04920</name>
</gene>
<organism evidence="8 9">
    <name type="scientific">Cohnella silvisoli</name>
    <dbReference type="NCBI Taxonomy" id="2873699"/>
    <lineage>
        <taxon>Bacteria</taxon>
        <taxon>Bacillati</taxon>
        <taxon>Bacillota</taxon>
        <taxon>Bacilli</taxon>
        <taxon>Bacillales</taxon>
        <taxon>Paenibacillaceae</taxon>
        <taxon>Cohnella</taxon>
    </lineage>
</organism>
<comment type="similarity">
    <text evidence="1">Belongs to the sigma-70 factor family. ECF subfamily.</text>
</comment>
<name>A0ABV1KNT9_9BACL</name>
<keyword evidence="9" id="KW-1185">Reference proteome</keyword>
<evidence type="ECO:0000313" key="9">
    <source>
        <dbReference type="Proteomes" id="UP001493487"/>
    </source>
</evidence>
<evidence type="ECO:0000313" key="8">
    <source>
        <dbReference type="EMBL" id="MEQ4481734.1"/>
    </source>
</evidence>
<keyword evidence="2" id="KW-0805">Transcription regulation</keyword>
<keyword evidence="5" id="KW-0804">Transcription</keyword>
<dbReference type="Pfam" id="PF04542">
    <property type="entry name" value="Sigma70_r2"/>
    <property type="match status" value="1"/>
</dbReference>
<dbReference type="PANTHER" id="PTHR43133:SF62">
    <property type="entry name" value="RNA POLYMERASE SIGMA FACTOR SIGZ"/>
    <property type="match status" value="1"/>
</dbReference>
<accession>A0ABV1KNT9</accession>
<comment type="caution">
    <text evidence="8">The sequence shown here is derived from an EMBL/GenBank/DDBJ whole genome shotgun (WGS) entry which is preliminary data.</text>
</comment>
<feature type="domain" description="RNA polymerase sigma-70 region 2" evidence="6">
    <location>
        <begin position="24"/>
        <end position="92"/>
    </location>
</feature>
<reference evidence="8 9" key="1">
    <citation type="journal article" date="2023" name="Genome Announc.">
        <title>Pan-Genome Analyses of the Genus Cohnella and Proposal of the Novel Species Cohnella silvisoli sp. nov., Isolated from Forest Soil.</title>
        <authorList>
            <person name="Wang C."/>
            <person name="Mao L."/>
            <person name="Bao G."/>
            <person name="Zhu H."/>
        </authorList>
    </citation>
    <scope>NUCLEOTIDE SEQUENCE [LARGE SCALE GENOMIC DNA]</scope>
    <source>
        <strain evidence="8 9">NL03-T5-1</strain>
    </source>
</reference>
<evidence type="ECO:0000256" key="3">
    <source>
        <dbReference type="ARBA" id="ARBA00023082"/>
    </source>
</evidence>
<dbReference type="SUPFAM" id="SSF88946">
    <property type="entry name" value="Sigma2 domain of RNA polymerase sigma factors"/>
    <property type="match status" value="1"/>
</dbReference>
<dbReference type="InterPro" id="IPR039425">
    <property type="entry name" value="RNA_pol_sigma-70-like"/>
</dbReference>
<dbReference type="InterPro" id="IPR013324">
    <property type="entry name" value="RNA_pol_sigma_r3/r4-like"/>
</dbReference>
<evidence type="ECO:0000256" key="2">
    <source>
        <dbReference type="ARBA" id="ARBA00023015"/>
    </source>
</evidence>
<keyword evidence="3" id="KW-0731">Sigma factor</keyword>
<dbReference type="InterPro" id="IPR007627">
    <property type="entry name" value="RNA_pol_sigma70_r2"/>
</dbReference>
<evidence type="ECO:0000259" key="6">
    <source>
        <dbReference type="Pfam" id="PF04542"/>
    </source>
</evidence>
<dbReference type="Pfam" id="PF04545">
    <property type="entry name" value="Sigma70_r4"/>
    <property type="match status" value="1"/>
</dbReference>
<dbReference type="Gene3D" id="1.10.10.10">
    <property type="entry name" value="Winged helix-like DNA-binding domain superfamily/Winged helix DNA-binding domain"/>
    <property type="match status" value="1"/>
</dbReference>